<evidence type="ECO:0000256" key="3">
    <source>
        <dbReference type="ARBA" id="ARBA00022692"/>
    </source>
</evidence>
<dbReference type="Gene3D" id="1.20.1250.20">
    <property type="entry name" value="MFS general substrate transporter like domains"/>
    <property type="match status" value="2"/>
</dbReference>
<proteinExistence type="predicted"/>
<organism evidence="8 9">
    <name type="scientific">Bifidobacterium italicum</name>
    <dbReference type="NCBI Taxonomy" id="1960968"/>
    <lineage>
        <taxon>Bacteria</taxon>
        <taxon>Bacillati</taxon>
        <taxon>Actinomycetota</taxon>
        <taxon>Actinomycetes</taxon>
        <taxon>Bifidobacteriales</taxon>
        <taxon>Bifidobacteriaceae</taxon>
        <taxon>Bifidobacterium</taxon>
    </lineage>
</organism>
<accession>A0A2A2ELT9</accession>
<dbReference type="InterPro" id="IPR011701">
    <property type="entry name" value="MFS"/>
</dbReference>
<dbReference type="PANTHER" id="PTHR43124:SF6">
    <property type="entry name" value="TRANSPORTER ARAJ-RELATED"/>
    <property type="match status" value="1"/>
</dbReference>
<dbReference type="InterPro" id="IPR050189">
    <property type="entry name" value="MFS_Efflux_Transporters"/>
</dbReference>
<evidence type="ECO:0000256" key="5">
    <source>
        <dbReference type="ARBA" id="ARBA00023136"/>
    </source>
</evidence>
<dbReference type="GO" id="GO:0005886">
    <property type="term" value="C:plasma membrane"/>
    <property type="evidence" value="ECO:0007669"/>
    <property type="project" value="UniProtKB-SubCell"/>
</dbReference>
<feature type="transmembrane region" description="Helical" evidence="6">
    <location>
        <begin position="59"/>
        <end position="80"/>
    </location>
</feature>
<dbReference type="EMBL" id="MVOG01000005">
    <property type="protein sequence ID" value="PAU69898.1"/>
    <property type="molecule type" value="Genomic_DNA"/>
</dbReference>
<reference evidence="8 9" key="1">
    <citation type="journal article" date="2017" name="ISME J.">
        <title>Unveiling bifidobacterial biogeography across the mammalian branch of the tree of life.</title>
        <authorList>
            <person name="Milani C."/>
            <person name="Mangifesta M."/>
            <person name="Mancabelli L."/>
            <person name="Lugli G.A."/>
            <person name="James K."/>
            <person name="Duranti S."/>
            <person name="Turroni F."/>
            <person name="Ferrario C."/>
            <person name="Ossiprandi M.C."/>
            <person name="van Sinderen D."/>
            <person name="Ventura M."/>
        </authorList>
    </citation>
    <scope>NUCLEOTIDE SEQUENCE [LARGE SCALE GENOMIC DNA]</scope>
    <source>
        <strain evidence="8 9">70</strain>
    </source>
</reference>
<feature type="domain" description="Major facilitator superfamily (MFS) profile" evidence="7">
    <location>
        <begin position="24"/>
        <end position="398"/>
    </location>
</feature>
<feature type="transmembrane region" description="Helical" evidence="6">
    <location>
        <begin position="372"/>
        <end position="393"/>
    </location>
</feature>
<feature type="transmembrane region" description="Helical" evidence="6">
    <location>
        <begin position="147"/>
        <end position="169"/>
    </location>
</feature>
<evidence type="ECO:0000256" key="4">
    <source>
        <dbReference type="ARBA" id="ARBA00022989"/>
    </source>
</evidence>
<evidence type="ECO:0000256" key="6">
    <source>
        <dbReference type="SAM" id="Phobius"/>
    </source>
</evidence>
<dbReference type="CDD" id="cd17324">
    <property type="entry name" value="MFS_NepI_like"/>
    <property type="match status" value="1"/>
</dbReference>
<evidence type="ECO:0000256" key="1">
    <source>
        <dbReference type="ARBA" id="ARBA00004651"/>
    </source>
</evidence>
<feature type="transmembrane region" description="Helical" evidence="6">
    <location>
        <begin position="175"/>
        <end position="201"/>
    </location>
</feature>
<dbReference type="InterPro" id="IPR020846">
    <property type="entry name" value="MFS_dom"/>
</dbReference>
<feature type="transmembrane region" description="Helical" evidence="6">
    <location>
        <begin position="25"/>
        <end position="47"/>
    </location>
</feature>
<dbReference type="PROSITE" id="PS50850">
    <property type="entry name" value="MFS"/>
    <property type="match status" value="1"/>
</dbReference>
<dbReference type="SUPFAM" id="SSF103473">
    <property type="entry name" value="MFS general substrate transporter"/>
    <property type="match status" value="1"/>
</dbReference>
<dbReference type="RefSeq" id="WP_095612830.1">
    <property type="nucleotide sequence ID" value="NZ_MVOG01000005.1"/>
</dbReference>
<evidence type="ECO:0000259" key="7">
    <source>
        <dbReference type="PROSITE" id="PS50850"/>
    </source>
</evidence>
<comment type="subcellular location">
    <subcellularLocation>
        <location evidence="1">Cell membrane</location>
        <topology evidence="1">Multi-pass membrane protein</topology>
    </subcellularLocation>
</comment>
<feature type="transmembrane region" description="Helical" evidence="6">
    <location>
        <begin position="286"/>
        <end position="305"/>
    </location>
</feature>
<evidence type="ECO:0000313" key="8">
    <source>
        <dbReference type="EMBL" id="PAU69898.1"/>
    </source>
</evidence>
<gene>
    <name evidence="8" type="ORF">B1400_0433</name>
</gene>
<dbReference type="Pfam" id="PF07690">
    <property type="entry name" value="MFS_1"/>
    <property type="match status" value="1"/>
</dbReference>
<protein>
    <submittedName>
        <fullName evidence="8">AraJ-like protein</fullName>
    </submittedName>
</protein>
<feature type="transmembrane region" description="Helical" evidence="6">
    <location>
        <begin position="222"/>
        <end position="241"/>
    </location>
</feature>
<keyword evidence="4 6" id="KW-1133">Transmembrane helix</keyword>
<evidence type="ECO:0000313" key="9">
    <source>
        <dbReference type="Proteomes" id="UP000217986"/>
    </source>
</evidence>
<name>A0A2A2ELT9_9BIFI</name>
<keyword evidence="5 6" id="KW-0472">Membrane</keyword>
<dbReference type="InterPro" id="IPR036259">
    <property type="entry name" value="MFS_trans_sf"/>
</dbReference>
<dbReference type="OrthoDB" id="9814237at2"/>
<feature type="transmembrane region" description="Helical" evidence="6">
    <location>
        <begin position="114"/>
        <end position="135"/>
    </location>
</feature>
<feature type="transmembrane region" description="Helical" evidence="6">
    <location>
        <begin position="256"/>
        <end position="274"/>
    </location>
</feature>
<comment type="caution">
    <text evidence="8">The sequence shown here is derived from an EMBL/GenBank/DDBJ whole genome shotgun (WGS) entry which is preliminary data.</text>
</comment>
<feature type="transmembrane region" description="Helical" evidence="6">
    <location>
        <begin position="89"/>
        <end position="108"/>
    </location>
</feature>
<keyword evidence="3 6" id="KW-0812">Transmembrane</keyword>
<sequence>MANTIVNSSNGAAADNEGRGHGLGLFALAAGAFVFGAAEFVMMGILPQVAQALRVSIPFAGNFISAYAIGVCVGTLLLIFGRRIPPRSLIILFMAIAFAGNALSAVAVNAPMMIVARFIAGFPHGAFFGTATLIAKLLARRGKEAQAVASMVTGQTVANMLGVPAGTLLAEHLSWHLAFAALAACAVVTGVLVRVWVPFIAATGADAGLGGQFMFLRKPGPWMVLVAVFVGNVGIFCWWSYVSPWLQRVGGWPNTMVSALMMLAGFGMVVGGLIGGRICDRWNPGATSALGQFVACMGLLAVFLIPGSHVSTAVLTFVISFGLFFVSAPQQLIMAECGGLIGGAAVQIAFNFGNAVGSMVGGAVLDASHMNYHYPALSGVPFAALAVVLLVLYSRMGRAGSGTAALDR</sequence>
<keyword evidence="2" id="KW-1003">Cell membrane</keyword>
<dbReference type="AlphaFoldDB" id="A0A2A2ELT9"/>
<dbReference type="Proteomes" id="UP000217986">
    <property type="component" value="Unassembled WGS sequence"/>
</dbReference>
<feature type="transmembrane region" description="Helical" evidence="6">
    <location>
        <begin position="340"/>
        <end position="360"/>
    </location>
</feature>
<dbReference type="PANTHER" id="PTHR43124">
    <property type="entry name" value="PURINE EFFLUX PUMP PBUE"/>
    <property type="match status" value="1"/>
</dbReference>
<feature type="transmembrane region" description="Helical" evidence="6">
    <location>
        <begin position="311"/>
        <end position="328"/>
    </location>
</feature>
<dbReference type="GO" id="GO:0022857">
    <property type="term" value="F:transmembrane transporter activity"/>
    <property type="evidence" value="ECO:0007669"/>
    <property type="project" value="InterPro"/>
</dbReference>
<keyword evidence="9" id="KW-1185">Reference proteome</keyword>
<evidence type="ECO:0000256" key="2">
    <source>
        <dbReference type="ARBA" id="ARBA00022475"/>
    </source>
</evidence>